<accession>A0A8H3GBP5</accession>
<dbReference type="AlphaFoldDB" id="A0A8H3GBP5"/>
<feature type="domain" description="CN hydrolase" evidence="1">
    <location>
        <begin position="1"/>
        <end position="307"/>
    </location>
</feature>
<evidence type="ECO:0000259" key="1">
    <source>
        <dbReference type="PROSITE" id="PS50263"/>
    </source>
</evidence>
<gene>
    <name evidence="2" type="primary">NTA1</name>
    <name evidence="2" type="ORF">HETSPECPRED_010469</name>
</gene>
<dbReference type="PANTHER" id="PTHR11750:SF26">
    <property type="entry name" value="PROTEIN N-TERMINAL AMIDASE"/>
    <property type="match status" value="1"/>
</dbReference>
<reference evidence="2" key="1">
    <citation type="submission" date="2021-03" db="EMBL/GenBank/DDBJ databases">
        <authorList>
            <person name="Tagirdzhanova G."/>
        </authorList>
    </citation>
    <scope>NUCLEOTIDE SEQUENCE</scope>
</reference>
<comment type="caution">
    <text evidence="2">The sequence shown here is derived from an EMBL/GenBank/DDBJ whole genome shotgun (WGS) entry which is preliminary data.</text>
</comment>
<sequence length="322" mass="35479">MRVACLQFAPELGKVQENIGRANALLKDLRPGHCDILVLPEMAFSGYNFPSADAIRPFLESAGEGPSGAWAKDVAARLQCIVTIGYPEITSDPYLAGDVGNHGIPAAISYNSTITISPKGDTLAHYRKTHLYYTDETWAQASDTKWLTVELPLGLSQSLSSTNQGPENGISSQTTRTSFGICMDLNPHRFEASWTLYELATYTLNSNTKLLLLSMAWLTHKTSTELLESSADPDLETLSYWIERIVPLVNNKERKVIVVFANRCGQEPLDARYAGSSWIGLVGLGKVEIWDIAGRAQEKLLCIDTDQDPEYQLQTSQDGALY</sequence>
<dbReference type="InterPro" id="IPR036526">
    <property type="entry name" value="C-N_Hydrolase_sf"/>
</dbReference>
<dbReference type="InterPro" id="IPR039703">
    <property type="entry name" value="Nta1"/>
</dbReference>
<keyword evidence="2" id="KW-0378">Hydrolase</keyword>
<dbReference type="GO" id="GO:0070773">
    <property type="term" value="F:protein-N-terminal glutamine amidohydrolase activity"/>
    <property type="evidence" value="ECO:0007669"/>
    <property type="project" value="InterPro"/>
</dbReference>
<dbReference type="GO" id="GO:0030163">
    <property type="term" value="P:protein catabolic process"/>
    <property type="evidence" value="ECO:0007669"/>
    <property type="project" value="TreeGrafter"/>
</dbReference>
<proteinExistence type="predicted"/>
<dbReference type="PANTHER" id="PTHR11750">
    <property type="entry name" value="PROTEIN N-TERMINAL AMIDASE"/>
    <property type="match status" value="1"/>
</dbReference>
<evidence type="ECO:0000313" key="2">
    <source>
        <dbReference type="EMBL" id="CAF9936846.1"/>
    </source>
</evidence>
<dbReference type="OrthoDB" id="201515at2759"/>
<evidence type="ECO:0000313" key="3">
    <source>
        <dbReference type="Proteomes" id="UP000664521"/>
    </source>
</evidence>
<dbReference type="PROSITE" id="PS50263">
    <property type="entry name" value="CN_HYDROLASE"/>
    <property type="match status" value="1"/>
</dbReference>
<dbReference type="EMBL" id="CAJPDS010000095">
    <property type="protein sequence ID" value="CAF9936846.1"/>
    <property type="molecule type" value="Genomic_DNA"/>
</dbReference>
<keyword evidence="3" id="KW-1185">Reference proteome</keyword>
<protein>
    <submittedName>
        <fullName evidence="2">Carbon-nitrogen hydrolase</fullName>
    </submittedName>
</protein>
<dbReference type="Gene3D" id="3.60.110.10">
    <property type="entry name" value="Carbon-nitrogen hydrolase"/>
    <property type="match status" value="1"/>
</dbReference>
<dbReference type="InterPro" id="IPR003010">
    <property type="entry name" value="C-N_Hydrolase"/>
</dbReference>
<organism evidence="2 3">
    <name type="scientific">Heterodermia speciosa</name>
    <dbReference type="NCBI Taxonomy" id="116794"/>
    <lineage>
        <taxon>Eukaryota</taxon>
        <taxon>Fungi</taxon>
        <taxon>Dikarya</taxon>
        <taxon>Ascomycota</taxon>
        <taxon>Pezizomycotina</taxon>
        <taxon>Lecanoromycetes</taxon>
        <taxon>OSLEUM clade</taxon>
        <taxon>Lecanoromycetidae</taxon>
        <taxon>Caliciales</taxon>
        <taxon>Physciaceae</taxon>
        <taxon>Heterodermia</taxon>
    </lineage>
</organism>
<dbReference type="GO" id="GO:0008418">
    <property type="term" value="F:protein-N-terminal asparagine amidohydrolase activity"/>
    <property type="evidence" value="ECO:0007669"/>
    <property type="project" value="InterPro"/>
</dbReference>
<dbReference type="SUPFAM" id="SSF56317">
    <property type="entry name" value="Carbon-nitrogen hydrolase"/>
    <property type="match status" value="1"/>
</dbReference>
<dbReference type="Proteomes" id="UP000664521">
    <property type="component" value="Unassembled WGS sequence"/>
</dbReference>
<dbReference type="Pfam" id="PF00795">
    <property type="entry name" value="CN_hydrolase"/>
    <property type="match status" value="1"/>
</dbReference>
<name>A0A8H3GBP5_9LECA</name>